<dbReference type="InterPro" id="IPR036397">
    <property type="entry name" value="RNaseH_sf"/>
</dbReference>
<proteinExistence type="predicted"/>
<dbReference type="EMBL" id="VYZN01000468">
    <property type="protein sequence ID" value="KAE9522958.1"/>
    <property type="molecule type" value="Genomic_DNA"/>
</dbReference>
<name>A0A6G0SXS9_APHGL</name>
<dbReference type="GO" id="GO:0003676">
    <property type="term" value="F:nucleic acid binding"/>
    <property type="evidence" value="ECO:0007669"/>
    <property type="project" value="InterPro"/>
</dbReference>
<reference evidence="1 2" key="1">
    <citation type="submission" date="2019-08" db="EMBL/GenBank/DDBJ databases">
        <title>The genome of the soybean aphid Biotype 1, its phylome, world population structure and adaptation to the North American continent.</title>
        <authorList>
            <person name="Giordano R."/>
            <person name="Donthu R.K."/>
            <person name="Hernandez A.G."/>
            <person name="Wright C.L."/>
            <person name="Zimin A.V."/>
        </authorList>
    </citation>
    <scope>NUCLEOTIDE SEQUENCE [LARGE SCALE GENOMIC DNA]</scope>
    <source>
        <tissue evidence="1">Whole aphids</tissue>
    </source>
</reference>
<protein>
    <recommendedName>
        <fullName evidence="3">Tc1-like transposase DDE domain-containing protein</fullName>
    </recommendedName>
</protein>
<dbReference type="Gene3D" id="3.30.420.10">
    <property type="entry name" value="Ribonuclease H-like superfamily/Ribonuclease H"/>
    <property type="match status" value="1"/>
</dbReference>
<keyword evidence="2" id="KW-1185">Reference proteome</keyword>
<comment type="caution">
    <text evidence="1">The sequence shown here is derived from an EMBL/GenBank/DDBJ whole genome shotgun (WGS) entry which is preliminary data.</text>
</comment>
<dbReference type="Proteomes" id="UP000475862">
    <property type="component" value="Unassembled WGS sequence"/>
</dbReference>
<evidence type="ECO:0000313" key="1">
    <source>
        <dbReference type="EMBL" id="KAE9522958.1"/>
    </source>
</evidence>
<sequence>MSEREVSNVAITPLKANPRGKLVGSRQKLMIINLYKTKMLQQPKLTIKEVVKIISKELGIGQRTAQLTIAEYKNEKTVRSPDKTKIRATFKEKIDDFERDAIRRKVHEFWFRKQLPTLDKILIAVNEDPDLNTYKRSTLHLIVRDLNFVYVKRGRNSALIEREDIVLWRTKYIEDIRKYRSQGRTIYYLDETWVNAGDCNERIWQDNTVTSHREAFVCGLSTGAPNPTAKGKRLIVVHIGSEEGFVDGGLLVFESKKGSADYHEEMKGDVFFDWLKGVIPLLKDNSVIVMDNAPYHSTKSEKCPTLGWKKGEIENWLEEKGEQFERPMNKIRLMDIVNRIKPQFNTYVVDEYVKTKNMMVLRTPPYHCEFNPIELAWSSVKRYVKTNNTTFKLPEVRKLLIEGVNHCTTEMWKNFVQHVIKVEDRFWKVDLTIDDVMDNDNLHVMTITGDTSDSDDLGCETLNSYTGRNSQQVVDYSNRLQISETDRSAVFGRPREGEMGLGASSVVSLHAQKRRVLSLDRYITCMDKENLVV</sequence>
<dbReference type="PANTHER" id="PTHR33939">
    <property type="entry name" value="PROTEIN CBG22215"/>
    <property type="match status" value="1"/>
</dbReference>
<gene>
    <name evidence="1" type="ORF">AGLY_016589</name>
</gene>
<accession>A0A6G0SXS9</accession>
<evidence type="ECO:0008006" key="3">
    <source>
        <dbReference type="Google" id="ProtNLM"/>
    </source>
</evidence>
<evidence type="ECO:0000313" key="2">
    <source>
        <dbReference type="Proteomes" id="UP000475862"/>
    </source>
</evidence>
<dbReference type="AlphaFoldDB" id="A0A6G0SXS9"/>
<organism evidence="1 2">
    <name type="scientific">Aphis glycines</name>
    <name type="common">Soybean aphid</name>
    <dbReference type="NCBI Taxonomy" id="307491"/>
    <lineage>
        <taxon>Eukaryota</taxon>
        <taxon>Metazoa</taxon>
        <taxon>Ecdysozoa</taxon>
        <taxon>Arthropoda</taxon>
        <taxon>Hexapoda</taxon>
        <taxon>Insecta</taxon>
        <taxon>Pterygota</taxon>
        <taxon>Neoptera</taxon>
        <taxon>Paraneoptera</taxon>
        <taxon>Hemiptera</taxon>
        <taxon>Sternorrhyncha</taxon>
        <taxon>Aphidomorpha</taxon>
        <taxon>Aphidoidea</taxon>
        <taxon>Aphididae</taxon>
        <taxon>Aphidini</taxon>
        <taxon>Aphis</taxon>
        <taxon>Aphis</taxon>
    </lineage>
</organism>
<dbReference type="OrthoDB" id="6575668at2759"/>
<dbReference type="PANTHER" id="PTHR33939:SF1">
    <property type="entry name" value="DUF4371 DOMAIN-CONTAINING PROTEIN"/>
    <property type="match status" value="1"/>
</dbReference>